<protein>
    <submittedName>
        <fullName evidence="1">Uncharacterized protein</fullName>
    </submittedName>
</protein>
<organism evidence="1">
    <name type="scientific">marine sediment metagenome</name>
    <dbReference type="NCBI Taxonomy" id="412755"/>
    <lineage>
        <taxon>unclassified sequences</taxon>
        <taxon>metagenomes</taxon>
        <taxon>ecological metagenomes</taxon>
    </lineage>
</organism>
<dbReference type="AlphaFoldDB" id="A0A0F9I987"/>
<dbReference type="Gene3D" id="2.30.30.290">
    <property type="entry name" value="YopX-like domains"/>
    <property type="match status" value="1"/>
</dbReference>
<dbReference type="SUPFAM" id="SSF159006">
    <property type="entry name" value="YopX-like"/>
    <property type="match status" value="1"/>
</dbReference>
<evidence type="ECO:0000313" key="1">
    <source>
        <dbReference type="EMBL" id="KKL90370.1"/>
    </source>
</evidence>
<sequence length="40" mass="4469">SDGYAHGKWLGWKAGISSLLDVHQKCEVIGNKFENPELLK</sequence>
<accession>A0A0F9I987</accession>
<comment type="caution">
    <text evidence="1">The sequence shown here is derived from an EMBL/GenBank/DDBJ whole genome shotgun (WGS) entry which is preliminary data.</text>
</comment>
<reference evidence="1" key="1">
    <citation type="journal article" date="2015" name="Nature">
        <title>Complex archaea that bridge the gap between prokaryotes and eukaryotes.</title>
        <authorList>
            <person name="Spang A."/>
            <person name="Saw J.H."/>
            <person name="Jorgensen S.L."/>
            <person name="Zaremba-Niedzwiedzka K."/>
            <person name="Martijn J."/>
            <person name="Lind A.E."/>
            <person name="van Eijk R."/>
            <person name="Schleper C."/>
            <person name="Guy L."/>
            <person name="Ettema T.J."/>
        </authorList>
    </citation>
    <scope>NUCLEOTIDE SEQUENCE</scope>
</reference>
<dbReference type="EMBL" id="LAZR01020025">
    <property type="protein sequence ID" value="KKL90370.1"/>
    <property type="molecule type" value="Genomic_DNA"/>
</dbReference>
<feature type="non-terminal residue" evidence="1">
    <location>
        <position position="1"/>
    </location>
</feature>
<dbReference type="InterPro" id="IPR023385">
    <property type="entry name" value="YopX-like_C"/>
</dbReference>
<proteinExistence type="predicted"/>
<name>A0A0F9I987_9ZZZZ</name>
<gene>
    <name evidence="1" type="ORF">LCGC14_1905420</name>
</gene>